<keyword evidence="3" id="KW-1185">Reference proteome</keyword>
<name>A0A1I6ZMH2_9FLAO</name>
<evidence type="ECO:0000259" key="1">
    <source>
        <dbReference type="Pfam" id="PF00932"/>
    </source>
</evidence>
<dbReference type="Gene3D" id="2.60.40.4070">
    <property type="match status" value="1"/>
</dbReference>
<dbReference type="EMBL" id="FPAS01000002">
    <property type="protein sequence ID" value="SFT63918.1"/>
    <property type="molecule type" value="Genomic_DNA"/>
</dbReference>
<reference evidence="2 3" key="1">
    <citation type="submission" date="2016-10" db="EMBL/GenBank/DDBJ databases">
        <authorList>
            <person name="de Groot N.N."/>
        </authorList>
    </citation>
    <scope>NUCLEOTIDE SEQUENCE [LARGE SCALE GENOMIC DNA]</scope>
    <source>
        <strain evidence="2 3">CGMCC 1.7005</strain>
    </source>
</reference>
<dbReference type="InterPro" id="IPR036415">
    <property type="entry name" value="Lamin_tail_dom_sf"/>
</dbReference>
<evidence type="ECO:0000313" key="2">
    <source>
        <dbReference type="EMBL" id="SFT63918.1"/>
    </source>
</evidence>
<dbReference type="InterPro" id="IPR001322">
    <property type="entry name" value="Lamin_tail_dom"/>
</dbReference>
<dbReference type="OrthoDB" id="9758406at2"/>
<organism evidence="2 3">
    <name type="scientific">Lishizhenia tianjinensis</name>
    <dbReference type="NCBI Taxonomy" id="477690"/>
    <lineage>
        <taxon>Bacteria</taxon>
        <taxon>Pseudomonadati</taxon>
        <taxon>Bacteroidota</taxon>
        <taxon>Flavobacteriia</taxon>
        <taxon>Flavobacteriales</taxon>
        <taxon>Crocinitomicaceae</taxon>
        <taxon>Lishizhenia</taxon>
    </lineage>
</organism>
<protein>
    <submittedName>
        <fullName evidence="2">Lamin Tail Domain</fullName>
    </submittedName>
</protein>
<dbReference type="STRING" id="477690.SAMN05216474_1483"/>
<sequence length="842" mass="94652">MKTSILALSLIFTVNIVFSQISEYFNSEFVFQTSLWKGDSSKFTINSLEQLQLNDNQAGIASLTKVHQLDTLNWKQWEFQLRLNFSPSSGNYARIYLASPDSVLNSSSQGLYLQFGESGSGDIIRFIHDTGTTTELMTGPPNLINSSFDIQVRIRVDSSNLWRLEIYDELLFEYIVVDSAYGSYSVPGEYFGLYYQYTSSNATKFYLDNVIVGSIPVDTFPPQLLSLEYTYSDLLSFQFEEELDTISLDSIVLSSPVGNLPAYELAFGPNNKELQFSFSSPLENDSVYTFILSGYKDVLFNEGDTSLQLHVLYGEPCLQGDVIFNELMIDPSPSLGLPEVEYIELYNRSEKLINLHQFLLVNDEDTLSLAQGWLRPNTYVLLCSPADTTYFTNCIGVVSFPNLSNNEDKFVLIDTLGEVLDEIAYNADYFQGEVEAGNGRSLALKFPNYFCKSSQAWEGSSAPVGGSPGKANFNVHWEYDTQVPRVEFIEILDTSSLGFHFNESMEYADFSGDTLIIPDVEVVASAWLDNTLKLRWAQAFPLNEYITLKFHPIADCNGNFMDTTVSVLIPDRVQTGDVIISEVLFNPVTGGSDYVELYNRSEKYISLKGVGLGKSEEDMIFIDTPLILAPYAYVYFSADVSFQEKHYPFVGVQNGWEMNLPNFPNDSGRVILADSFTIYDVFVYSEKMHFQYFEDVNGVSLERVNLMEDEAQWYSAGSAVNYGTPGYKNSQFSTVEGTASLTVSPQIITPNGDGEKDFTSIYYSFEALKYMLTLKIYNEEGVLVKILKNNVLNGDSGFSNWSGFDENNHLCGIGNYIVVAEFLDLETQQLQVCRQILILSGK</sequence>
<gene>
    <name evidence="2" type="ORF">SAMN05216474_1483</name>
</gene>
<accession>A0A1I6ZMH2</accession>
<feature type="domain" description="LTD" evidence="1">
    <location>
        <begin position="574"/>
        <end position="675"/>
    </location>
</feature>
<dbReference type="SUPFAM" id="SSF74853">
    <property type="entry name" value="Lamin A/C globular tail domain"/>
    <property type="match status" value="2"/>
</dbReference>
<dbReference type="AlphaFoldDB" id="A0A1I6ZMH2"/>
<dbReference type="Pfam" id="PF00932">
    <property type="entry name" value="LTD"/>
    <property type="match status" value="2"/>
</dbReference>
<dbReference type="RefSeq" id="WP_090247728.1">
    <property type="nucleotide sequence ID" value="NZ_FPAS01000002.1"/>
</dbReference>
<feature type="domain" description="LTD" evidence="1">
    <location>
        <begin position="319"/>
        <end position="426"/>
    </location>
</feature>
<proteinExistence type="predicted"/>
<dbReference type="Proteomes" id="UP000236454">
    <property type="component" value="Unassembled WGS sequence"/>
</dbReference>
<evidence type="ECO:0000313" key="3">
    <source>
        <dbReference type="Proteomes" id="UP000236454"/>
    </source>
</evidence>